<evidence type="ECO:0000256" key="1">
    <source>
        <dbReference type="SAM" id="MobiDB-lite"/>
    </source>
</evidence>
<reference evidence="2 3" key="1">
    <citation type="journal article" date="2021" name="BMC Genomics">
        <title>Datura genome reveals duplications of psychoactive alkaloid biosynthetic genes and high mutation rate following tissue culture.</title>
        <authorList>
            <person name="Rajewski A."/>
            <person name="Carter-House D."/>
            <person name="Stajich J."/>
            <person name="Litt A."/>
        </authorList>
    </citation>
    <scope>NUCLEOTIDE SEQUENCE [LARGE SCALE GENOMIC DNA]</scope>
    <source>
        <strain evidence="2">AR-01</strain>
    </source>
</reference>
<dbReference type="EMBL" id="JACEIK010074667">
    <property type="protein sequence ID" value="MCE5167294.1"/>
    <property type="molecule type" value="Genomic_DNA"/>
</dbReference>
<comment type="caution">
    <text evidence="2">The sequence shown here is derived from an EMBL/GenBank/DDBJ whole genome shotgun (WGS) entry which is preliminary data.</text>
</comment>
<name>A0ABS8Y802_DATST</name>
<evidence type="ECO:0000313" key="3">
    <source>
        <dbReference type="Proteomes" id="UP000823775"/>
    </source>
</evidence>
<accession>A0ABS8Y802</accession>
<evidence type="ECO:0000313" key="2">
    <source>
        <dbReference type="EMBL" id="MCE5167294.1"/>
    </source>
</evidence>
<feature type="region of interest" description="Disordered" evidence="1">
    <location>
        <begin position="132"/>
        <end position="155"/>
    </location>
</feature>
<protein>
    <submittedName>
        <fullName evidence="2">Uncharacterized protein</fullName>
    </submittedName>
</protein>
<organism evidence="2 3">
    <name type="scientific">Datura stramonium</name>
    <name type="common">Jimsonweed</name>
    <name type="synonym">Common thornapple</name>
    <dbReference type="NCBI Taxonomy" id="4076"/>
    <lineage>
        <taxon>Eukaryota</taxon>
        <taxon>Viridiplantae</taxon>
        <taxon>Streptophyta</taxon>
        <taxon>Embryophyta</taxon>
        <taxon>Tracheophyta</taxon>
        <taxon>Spermatophyta</taxon>
        <taxon>Magnoliopsida</taxon>
        <taxon>eudicotyledons</taxon>
        <taxon>Gunneridae</taxon>
        <taxon>Pentapetalae</taxon>
        <taxon>asterids</taxon>
        <taxon>lamiids</taxon>
        <taxon>Solanales</taxon>
        <taxon>Solanaceae</taxon>
        <taxon>Solanoideae</taxon>
        <taxon>Datureae</taxon>
        <taxon>Datura</taxon>
    </lineage>
</organism>
<dbReference type="Proteomes" id="UP000823775">
    <property type="component" value="Unassembled WGS sequence"/>
</dbReference>
<feature type="compositionally biased region" description="Basic residues" evidence="1">
    <location>
        <begin position="142"/>
        <end position="155"/>
    </location>
</feature>
<sequence length="183" mass="20412">MIGSSDLCILWTTLRAISGHFRVFIPSPRSHRSFHGIYHRKQNYRGEDLGFVWWMADGRGPRMAGEDEDRGRWCLTVYGCAGLLDIRCGAGGAQRRSGVVLVAAGGEEKERGGCVGDEGSCVTLPSSPVTIKGEGEAERGGCRRRQRRGEKEKMRKRGGGFYFIKRKEGDSEEEQRQWLKSGD</sequence>
<keyword evidence="3" id="KW-1185">Reference proteome</keyword>
<gene>
    <name evidence="2" type="ORF">HAX54_046871</name>
</gene>
<proteinExistence type="predicted"/>